<feature type="transmembrane region" description="Helical" evidence="7">
    <location>
        <begin position="190"/>
        <end position="210"/>
    </location>
</feature>
<evidence type="ECO:0000256" key="3">
    <source>
        <dbReference type="ARBA" id="ARBA00022692"/>
    </source>
</evidence>
<dbReference type="PROSITE" id="PS50850">
    <property type="entry name" value="MFS"/>
    <property type="match status" value="1"/>
</dbReference>
<keyword evidence="4 7" id="KW-1133">Transmembrane helix</keyword>
<comment type="similarity">
    <text evidence="6">Belongs to the major facilitator superfamily. Allantoate permease family.</text>
</comment>
<feature type="transmembrane region" description="Helical" evidence="7">
    <location>
        <begin position="447"/>
        <end position="473"/>
    </location>
</feature>
<keyword evidence="5 7" id="KW-0472">Membrane</keyword>
<dbReference type="EMBL" id="JAPZBO010000002">
    <property type="protein sequence ID" value="KAJ5324179.1"/>
    <property type="molecule type" value="Genomic_DNA"/>
</dbReference>
<feature type="transmembrane region" description="Helical" evidence="7">
    <location>
        <begin position="222"/>
        <end position="242"/>
    </location>
</feature>
<dbReference type="GO" id="GO:0022857">
    <property type="term" value="F:transmembrane transporter activity"/>
    <property type="evidence" value="ECO:0007669"/>
    <property type="project" value="InterPro"/>
</dbReference>
<evidence type="ECO:0000313" key="8">
    <source>
        <dbReference type="EMBL" id="KAJ5324179.1"/>
    </source>
</evidence>
<comment type="subcellular location">
    <subcellularLocation>
        <location evidence="1">Membrane</location>
        <topology evidence="1">Multi-pass membrane protein</topology>
    </subcellularLocation>
</comment>
<feature type="transmembrane region" description="Helical" evidence="7">
    <location>
        <begin position="357"/>
        <end position="378"/>
    </location>
</feature>
<protein>
    <submittedName>
        <fullName evidence="8">Uncharacterized protein</fullName>
    </submittedName>
</protein>
<keyword evidence="3 7" id="KW-0812">Transmembrane</keyword>
<dbReference type="PANTHER" id="PTHR43791:SF70">
    <property type="entry name" value="MAJOR FACILITATOR SUPERFAMILY (MFS) PROFILE DOMAIN-CONTAINING PROTEIN"/>
    <property type="match status" value="1"/>
</dbReference>
<keyword evidence="2" id="KW-0813">Transport</keyword>
<dbReference type="GO" id="GO:0016020">
    <property type="term" value="C:membrane"/>
    <property type="evidence" value="ECO:0007669"/>
    <property type="project" value="UniProtKB-SubCell"/>
</dbReference>
<evidence type="ECO:0000256" key="6">
    <source>
        <dbReference type="ARBA" id="ARBA00037968"/>
    </source>
</evidence>
<evidence type="ECO:0000256" key="4">
    <source>
        <dbReference type="ARBA" id="ARBA00022989"/>
    </source>
</evidence>
<dbReference type="Gene3D" id="1.20.1250.20">
    <property type="entry name" value="MFS general substrate transporter like domains"/>
    <property type="match status" value="2"/>
</dbReference>
<dbReference type="Proteomes" id="UP001147746">
    <property type="component" value="Unassembled WGS sequence"/>
</dbReference>
<dbReference type="FunFam" id="1.20.1250.20:FF:000064">
    <property type="entry name" value="MFS allantoate transporter"/>
    <property type="match status" value="1"/>
</dbReference>
<dbReference type="InterPro" id="IPR011701">
    <property type="entry name" value="MFS"/>
</dbReference>
<organism evidence="8 9">
    <name type="scientific">Penicillium atrosanguineum</name>
    <dbReference type="NCBI Taxonomy" id="1132637"/>
    <lineage>
        <taxon>Eukaryota</taxon>
        <taxon>Fungi</taxon>
        <taxon>Dikarya</taxon>
        <taxon>Ascomycota</taxon>
        <taxon>Pezizomycotina</taxon>
        <taxon>Eurotiomycetes</taxon>
        <taxon>Eurotiomycetidae</taxon>
        <taxon>Eurotiales</taxon>
        <taxon>Aspergillaceae</taxon>
        <taxon>Penicillium</taxon>
    </lineage>
</organism>
<comment type="caution">
    <text evidence="8">The sequence shown here is derived from an EMBL/GenBank/DDBJ whole genome shotgun (WGS) entry which is preliminary data.</text>
</comment>
<dbReference type="InterPro" id="IPR020846">
    <property type="entry name" value="MFS_dom"/>
</dbReference>
<dbReference type="Pfam" id="PF07690">
    <property type="entry name" value="MFS_1"/>
    <property type="match status" value="1"/>
</dbReference>
<name>A0A9W9LD43_9EURO</name>
<evidence type="ECO:0000256" key="1">
    <source>
        <dbReference type="ARBA" id="ARBA00004141"/>
    </source>
</evidence>
<reference evidence="8" key="1">
    <citation type="submission" date="2022-12" db="EMBL/GenBank/DDBJ databases">
        <authorList>
            <person name="Petersen C."/>
        </authorList>
    </citation>
    <scope>NUCLEOTIDE SEQUENCE</scope>
    <source>
        <strain evidence="8">IBT 21472</strain>
    </source>
</reference>
<sequence>MTEAAKNGSETIEMENAPASQPVFLAEKLQDGDEALEILQNQYVEYTPEEERKLRWKIDLRLVSVMLIVNGIQFVDKLTIGYAATYGLVTEAHLIGQEYSLLVTIFYLGYLVAQYPTSYLMQRFPTGRYLTVNFILWGVVLAATGSATTFPSLAAARFFLGVFESCLNPGFVLISSSWWKREEQAARIGLWYSANGLASLPAGVLFWAIAHIDVDGMFPYQWMFIIFGILTVLIGASLWWILPDSPMKCRWLNDRERIIAVQRLKDNRTGVKNNHHKKEQVVEALTDYRVWMLLFAVFCHNMTNSLQTNFTGIIIKGFGYSTYQSVLLQIPVGAIMAVAMILCGFFLSSRWGQGKQIITIICCYFPGIIACGILYGVPVKSDTLSAHLAAIFLIPIVATAGGLMYSLLAANIAGYTKKTVTGTLFFSAYCVANIISPQTFLSSQAPLYTTGVFVTLAAFIINIILFSALYIVYSRDNAARKREMEEIGELDEASDLANAFSDQTDRHNRMLIYKI</sequence>
<proteinExistence type="inferred from homology"/>
<feature type="transmembrane region" description="Helical" evidence="7">
    <location>
        <begin position="99"/>
        <end position="117"/>
    </location>
</feature>
<evidence type="ECO:0000256" key="2">
    <source>
        <dbReference type="ARBA" id="ARBA00022448"/>
    </source>
</evidence>
<evidence type="ECO:0000256" key="5">
    <source>
        <dbReference type="ARBA" id="ARBA00023136"/>
    </source>
</evidence>
<feature type="transmembrane region" description="Helical" evidence="7">
    <location>
        <begin position="129"/>
        <end position="150"/>
    </location>
</feature>
<feature type="transmembrane region" description="Helical" evidence="7">
    <location>
        <begin position="62"/>
        <end position="84"/>
    </location>
</feature>
<dbReference type="SUPFAM" id="SSF103473">
    <property type="entry name" value="MFS general substrate transporter"/>
    <property type="match status" value="1"/>
</dbReference>
<evidence type="ECO:0000256" key="7">
    <source>
        <dbReference type="SAM" id="Phobius"/>
    </source>
</evidence>
<keyword evidence="9" id="KW-1185">Reference proteome</keyword>
<dbReference type="PANTHER" id="PTHR43791">
    <property type="entry name" value="PERMEASE-RELATED"/>
    <property type="match status" value="1"/>
</dbReference>
<feature type="transmembrane region" description="Helical" evidence="7">
    <location>
        <begin position="384"/>
        <end position="408"/>
    </location>
</feature>
<feature type="transmembrane region" description="Helical" evidence="7">
    <location>
        <begin position="326"/>
        <end position="345"/>
    </location>
</feature>
<gene>
    <name evidence="8" type="ORF">N7476_002779</name>
</gene>
<feature type="transmembrane region" description="Helical" evidence="7">
    <location>
        <begin position="156"/>
        <end position="178"/>
    </location>
</feature>
<accession>A0A9W9LD43</accession>
<reference evidence="8" key="2">
    <citation type="journal article" date="2023" name="IMA Fungus">
        <title>Comparative genomic study of the Penicillium genus elucidates a diverse pangenome and 15 lateral gene transfer events.</title>
        <authorList>
            <person name="Petersen C."/>
            <person name="Sorensen T."/>
            <person name="Nielsen M.R."/>
            <person name="Sondergaard T.E."/>
            <person name="Sorensen J.L."/>
            <person name="Fitzpatrick D.A."/>
            <person name="Frisvad J.C."/>
            <person name="Nielsen K.L."/>
        </authorList>
    </citation>
    <scope>NUCLEOTIDE SEQUENCE</scope>
    <source>
        <strain evidence="8">IBT 21472</strain>
    </source>
</reference>
<dbReference type="AlphaFoldDB" id="A0A9W9LD43"/>
<evidence type="ECO:0000313" key="9">
    <source>
        <dbReference type="Proteomes" id="UP001147746"/>
    </source>
</evidence>
<dbReference type="OrthoDB" id="6730379at2759"/>
<feature type="transmembrane region" description="Helical" evidence="7">
    <location>
        <begin position="288"/>
        <end position="306"/>
    </location>
</feature>
<feature type="transmembrane region" description="Helical" evidence="7">
    <location>
        <begin position="420"/>
        <end position="441"/>
    </location>
</feature>
<dbReference type="InterPro" id="IPR036259">
    <property type="entry name" value="MFS_trans_sf"/>
</dbReference>